<dbReference type="AlphaFoldDB" id="A0A412B171"/>
<dbReference type="InterPro" id="IPR008984">
    <property type="entry name" value="SMAD_FHA_dom_sf"/>
</dbReference>
<dbReference type="Pfam" id="PF00498">
    <property type="entry name" value="FHA"/>
    <property type="match status" value="1"/>
</dbReference>
<feature type="transmembrane region" description="Helical" evidence="1">
    <location>
        <begin position="12"/>
        <end position="32"/>
    </location>
</feature>
<dbReference type="InterPro" id="IPR000253">
    <property type="entry name" value="FHA_dom"/>
</dbReference>
<evidence type="ECO:0000256" key="1">
    <source>
        <dbReference type="SAM" id="Phobius"/>
    </source>
</evidence>
<dbReference type="CDD" id="cd00060">
    <property type="entry name" value="FHA"/>
    <property type="match status" value="1"/>
</dbReference>
<dbReference type="SMART" id="SM00240">
    <property type="entry name" value="FHA"/>
    <property type="match status" value="1"/>
</dbReference>
<dbReference type="GO" id="GO:0006508">
    <property type="term" value="P:proteolysis"/>
    <property type="evidence" value="ECO:0007669"/>
    <property type="project" value="InterPro"/>
</dbReference>
<dbReference type="Proteomes" id="UP000284751">
    <property type="component" value="Unassembled WGS sequence"/>
</dbReference>
<keyword evidence="1" id="KW-1133">Transmembrane helix</keyword>
<accession>A0A412B171</accession>
<organism evidence="3 4">
    <name type="scientific">[Clostridium] leptum</name>
    <dbReference type="NCBI Taxonomy" id="1535"/>
    <lineage>
        <taxon>Bacteria</taxon>
        <taxon>Bacillati</taxon>
        <taxon>Bacillota</taxon>
        <taxon>Clostridia</taxon>
        <taxon>Eubacteriales</taxon>
        <taxon>Oscillospiraceae</taxon>
        <taxon>Oscillospiraceae incertae sedis</taxon>
    </lineage>
</organism>
<keyword evidence="1" id="KW-0812">Transmembrane</keyword>
<dbReference type="PANTHER" id="PTHR43019">
    <property type="entry name" value="SERINE ENDOPROTEASE DEGS"/>
    <property type="match status" value="1"/>
</dbReference>
<feature type="transmembrane region" description="Helical" evidence="1">
    <location>
        <begin position="279"/>
        <end position="300"/>
    </location>
</feature>
<dbReference type="PANTHER" id="PTHR43019:SF23">
    <property type="entry name" value="PROTEASE DO-LIKE 5, CHLOROPLASTIC"/>
    <property type="match status" value="1"/>
</dbReference>
<evidence type="ECO:0000313" key="4">
    <source>
        <dbReference type="Proteomes" id="UP000284751"/>
    </source>
</evidence>
<dbReference type="SUPFAM" id="SSF49879">
    <property type="entry name" value="SMAD/FHA domain"/>
    <property type="match status" value="1"/>
</dbReference>
<proteinExistence type="predicted"/>
<dbReference type="Pfam" id="PF13365">
    <property type="entry name" value="Trypsin_2"/>
    <property type="match status" value="1"/>
</dbReference>
<sequence>METSKTFKKQITAILLLVVGMIFAVFGILGLASGGGMDPYEARNSVVMVYSYLQLTDGQSAGAMGTGFAIGKTGEPVEYIVTNGHVVEYGYMGPRVYQGQTASAGVQVYFSAAENDYVTAEVVYYSPSDEKDIAIIKLPSATDKRTAIAIKDADAVAIGDTAYALGYPGVASDSQQFNTYDENDITLTKGIISKRTKPVGSNYDAFQMDVYINHGNSGGPLVDEHGALIGINSAGAVDEQGKSEGVNFAITSAELMKVLNSENIKYTTAGGGLSWVPSWFAYVFLPIGVLALVGGIILLVMSQKKGQNVSAFAGAAANAGANNASVRGGRGSVGKRAVLRGVTGKYAGQSFDLLKGKVVIGRDPAACNIVFDKNAPGISGRHCQVAYDQNEDCFIITDLGSSYGTFLGNGKKLTANVAEKMYAGDTFYLCDNANRFVLGKE</sequence>
<dbReference type="Gene3D" id="2.60.200.20">
    <property type="match status" value="1"/>
</dbReference>
<dbReference type="SUPFAM" id="SSF50494">
    <property type="entry name" value="Trypsin-like serine proteases"/>
    <property type="match status" value="1"/>
</dbReference>
<dbReference type="EMBL" id="QRTC01000001">
    <property type="protein sequence ID" value="RGQ44734.1"/>
    <property type="molecule type" value="Genomic_DNA"/>
</dbReference>
<evidence type="ECO:0000259" key="2">
    <source>
        <dbReference type="PROSITE" id="PS50006"/>
    </source>
</evidence>
<evidence type="ECO:0000313" key="3">
    <source>
        <dbReference type="EMBL" id="RGQ44734.1"/>
    </source>
</evidence>
<dbReference type="PRINTS" id="PR00834">
    <property type="entry name" value="PROTEASES2C"/>
</dbReference>
<dbReference type="InterPro" id="IPR009003">
    <property type="entry name" value="Peptidase_S1_PA"/>
</dbReference>
<feature type="domain" description="FHA" evidence="2">
    <location>
        <begin position="358"/>
        <end position="412"/>
    </location>
</feature>
<protein>
    <submittedName>
        <fullName evidence="3">FHA domain-containing protein</fullName>
    </submittedName>
</protein>
<name>A0A412B171_9FIRM</name>
<reference evidence="3 4" key="1">
    <citation type="submission" date="2018-08" db="EMBL/GenBank/DDBJ databases">
        <title>A genome reference for cultivated species of the human gut microbiota.</title>
        <authorList>
            <person name="Zou Y."/>
            <person name="Xue W."/>
            <person name="Luo G."/>
        </authorList>
    </citation>
    <scope>NUCLEOTIDE SEQUENCE [LARGE SCALE GENOMIC DNA]</scope>
    <source>
        <strain evidence="3 4">AF28-26</strain>
    </source>
</reference>
<gene>
    <name evidence="3" type="ORF">DWY99_00050</name>
</gene>
<comment type="caution">
    <text evidence="3">The sequence shown here is derived from an EMBL/GenBank/DDBJ whole genome shotgun (WGS) entry which is preliminary data.</text>
</comment>
<dbReference type="Gene3D" id="2.40.10.10">
    <property type="entry name" value="Trypsin-like serine proteases"/>
    <property type="match status" value="2"/>
</dbReference>
<dbReference type="GO" id="GO:0004252">
    <property type="term" value="F:serine-type endopeptidase activity"/>
    <property type="evidence" value="ECO:0007669"/>
    <property type="project" value="InterPro"/>
</dbReference>
<dbReference type="PROSITE" id="PS50006">
    <property type="entry name" value="FHA_DOMAIN"/>
    <property type="match status" value="1"/>
</dbReference>
<keyword evidence="1" id="KW-0472">Membrane</keyword>
<dbReference type="InterPro" id="IPR043504">
    <property type="entry name" value="Peptidase_S1_PA_chymotrypsin"/>
</dbReference>
<dbReference type="InterPro" id="IPR001940">
    <property type="entry name" value="Peptidase_S1C"/>
</dbReference>